<comment type="caution">
    <text evidence="2">The sequence shown here is derived from an EMBL/GenBank/DDBJ whole genome shotgun (WGS) entry which is preliminary data.</text>
</comment>
<protein>
    <submittedName>
        <fullName evidence="2">Uncharacterized protein</fullName>
    </submittedName>
</protein>
<keyword evidence="3" id="KW-1185">Reference proteome</keyword>
<feature type="compositionally biased region" description="Basic and acidic residues" evidence="1">
    <location>
        <begin position="83"/>
        <end position="98"/>
    </location>
</feature>
<feature type="non-terminal residue" evidence="2">
    <location>
        <position position="1"/>
    </location>
</feature>
<proteinExistence type="predicted"/>
<name>A0A401TQC5_CHIPU</name>
<evidence type="ECO:0000313" key="2">
    <source>
        <dbReference type="EMBL" id="GCC44867.1"/>
    </source>
</evidence>
<evidence type="ECO:0000256" key="1">
    <source>
        <dbReference type="SAM" id="MobiDB-lite"/>
    </source>
</evidence>
<evidence type="ECO:0000313" key="3">
    <source>
        <dbReference type="Proteomes" id="UP000287033"/>
    </source>
</evidence>
<reference evidence="2 3" key="1">
    <citation type="journal article" date="2018" name="Nat. Ecol. Evol.">
        <title>Shark genomes provide insights into elasmobranch evolution and the origin of vertebrates.</title>
        <authorList>
            <person name="Hara Y"/>
            <person name="Yamaguchi K"/>
            <person name="Onimaru K"/>
            <person name="Kadota M"/>
            <person name="Koyanagi M"/>
            <person name="Keeley SD"/>
            <person name="Tatsumi K"/>
            <person name="Tanaka K"/>
            <person name="Motone F"/>
            <person name="Kageyama Y"/>
            <person name="Nozu R"/>
            <person name="Adachi N"/>
            <person name="Nishimura O"/>
            <person name="Nakagawa R"/>
            <person name="Tanegashima C"/>
            <person name="Kiyatake I"/>
            <person name="Matsumoto R"/>
            <person name="Murakumo K"/>
            <person name="Nishida K"/>
            <person name="Terakita A"/>
            <person name="Kuratani S"/>
            <person name="Sato K"/>
            <person name="Hyodo S Kuraku.S."/>
        </authorList>
    </citation>
    <scope>NUCLEOTIDE SEQUENCE [LARGE SCALE GENOMIC DNA]</scope>
</reference>
<dbReference type="EMBL" id="BEZZ01149520">
    <property type="protein sequence ID" value="GCC44867.1"/>
    <property type="molecule type" value="Genomic_DNA"/>
</dbReference>
<sequence length="161" mass="18135">ELWARRERYQQARPGALAIPHDPAGDGRTRRWAVDLVWHDGRRGAAADPGRDLQPLRHARPGAAISDHRAAVAARSHLGRGKQQSEDRIPLRPGDHRAATRARPRHSGDRPVRGVHGTRRRDRLASGWPDGRGQRSAQRRCRCDPLSRIPGARCRIVRRAR</sequence>
<feature type="compositionally biased region" description="Basic and acidic residues" evidence="1">
    <location>
        <begin position="44"/>
        <end position="55"/>
    </location>
</feature>
<gene>
    <name evidence="2" type="ORF">chiPu_0029158</name>
</gene>
<organism evidence="2 3">
    <name type="scientific">Chiloscyllium punctatum</name>
    <name type="common">Brownbanded bambooshark</name>
    <name type="synonym">Hemiscyllium punctatum</name>
    <dbReference type="NCBI Taxonomy" id="137246"/>
    <lineage>
        <taxon>Eukaryota</taxon>
        <taxon>Metazoa</taxon>
        <taxon>Chordata</taxon>
        <taxon>Craniata</taxon>
        <taxon>Vertebrata</taxon>
        <taxon>Chondrichthyes</taxon>
        <taxon>Elasmobranchii</taxon>
        <taxon>Galeomorphii</taxon>
        <taxon>Galeoidea</taxon>
        <taxon>Orectolobiformes</taxon>
        <taxon>Hemiscylliidae</taxon>
        <taxon>Chiloscyllium</taxon>
    </lineage>
</organism>
<feature type="region of interest" description="Disordered" evidence="1">
    <location>
        <begin position="44"/>
        <end position="142"/>
    </location>
</feature>
<dbReference type="AlphaFoldDB" id="A0A401TQC5"/>
<accession>A0A401TQC5</accession>
<dbReference type="Proteomes" id="UP000287033">
    <property type="component" value="Unassembled WGS sequence"/>
</dbReference>